<comment type="caution">
    <text evidence="1">The sequence shown here is derived from an EMBL/GenBank/DDBJ whole genome shotgun (WGS) entry which is preliminary data.</text>
</comment>
<dbReference type="Proteomes" id="UP001418222">
    <property type="component" value="Unassembled WGS sequence"/>
</dbReference>
<dbReference type="AlphaFoldDB" id="A0AAP0G0F2"/>
<proteinExistence type="predicted"/>
<name>A0AAP0G0F2_9ASPA</name>
<protein>
    <submittedName>
        <fullName evidence="1">Uncharacterized protein</fullName>
    </submittedName>
</protein>
<keyword evidence="2" id="KW-1185">Reference proteome</keyword>
<evidence type="ECO:0000313" key="1">
    <source>
        <dbReference type="EMBL" id="KAK8930787.1"/>
    </source>
</evidence>
<sequence length="69" mass="8121">MMNTNLMCILHLHLLPNPHLPTLLQLHPALDFLPIPLKLFLLQHLQPYIIYLLHHLSPALRDRTTMVDR</sequence>
<evidence type="ECO:0000313" key="2">
    <source>
        <dbReference type="Proteomes" id="UP001418222"/>
    </source>
</evidence>
<accession>A0AAP0G0F2</accession>
<organism evidence="1 2">
    <name type="scientific">Platanthera zijinensis</name>
    <dbReference type="NCBI Taxonomy" id="2320716"/>
    <lineage>
        <taxon>Eukaryota</taxon>
        <taxon>Viridiplantae</taxon>
        <taxon>Streptophyta</taxon>
        <taxon>Embryophyta</taxon>
        <taxon>Tracheophyta</taxon>
        <taxon>Spermatophyta</taxon>
        <taxon>Magnoliopsida</taxon>
        <taxon>Liliopsida</taxon>
        <taxon>Asparagales</taxon>
        <taxon>Orchidaceae</taxon>
        <taxon>Orchidoideae</taxon>
        <taxon>Orchideae</taxon>
        <taxon>Orchidinae</taxon>
        <taxon>Platanthera</taxon>
    </lineage>
</organism>
<reference evidence="1 2" key="1">
    <citation type="journal article" date="2022" name="Nat. Plants">
        <title>Genomes of leafy and leafless Platanthera orchids illuminate the evolution of mycoheterotrophy.</title>
        <authorList>
            <person name="Li M.H."/>
            <person name="Liu K.W."/>
            <person name="Li Z."/>
            <person name="Lu H.C."/>
            <person name="Ye Q.L."/>
            <person name="Zhang D."/>
            <person name="Wang J.Y."/>
            <person name="Li Y.F."/>
            <person name="Zhong Z.M."/>
            <person name="Liu X."/>
            <person name="Yu X."/>
            <person name="Liu D.K."/>
            <person name="Tu X.D."/>
            <person name="Liu B."/>
            <person name="Hao Y."/>
            <person name="Liao X.Y."/>
            <person name="Jiang Y.T."/>
            <person name="Sun W.H."/>
            <person name="Chen J."/>
            <person name="Chen Y.Q."/>
            <person name="Ai Y."/>
            <person name="Zhai J.W."/>
            <person name="Wu S.S."/>
            <person name="Zhou Z."/>
            <person name="Hsiao Y.Y."/>
            <person name="Wu W.L."/>
            <person name="Chen Y.Y."/>
            <person name="Lin Y.F."/>
            <person name="Hsu J.L."/>
            <person name="Li C.Y."/>
            <person name="Wang Z.W."/>
            <person name="Zhao X."/>
            <person name="Zhong W.Y."/>
            <person name="Ma X.K."/>
            <person name="Ma L."/>
            <person name="Huang J."/>
            <person name="Chen G.Z."/>
            <person name="Huang M.Z."/>
            <person name="Huang L."/>
            <person name="Peng D.H."/>
            <person name="Luo Y.B."/>
            <person name="Zou S.Q."/>
            <person name="Chen S.P."/>
            <person name="Lan S."/>
            <person name="Tsai W.C."/>
            <person name="Van de Peer Y."/>
            <person name="Liu Z.J."/>
        </authorList>
    </citation>
    <scope>NUCLEOTIDE SEQUENCE [LARGE SCALE GENOMIC DNA]</scope>
    <source>
        <strain evidence="1">Lor287</strain>
    </source>
</reference>
<gene>
    <name evidence="1" type="ORF">KSP39_PZI016235</name>
</gene>
<dbReference type="EMBL" id="JBBWWQ010000014">
    <property type="protein sequence ID" value="KAK8930787.1"/>
    <property type="molecule type" value="Genomic_DNA"/>
</dbReference>